<accession>A7I7Y0</accession>
<dbReference type="EMBL" id="CP000780">
    <property type="protein sequence ID" value="ABS55841.1"/>
    <property type="molecule type" value="Genomic_DNA"/>
</dbReference>
<dbReference type="GeneID" id="43367577"/>
<evidence type="ECO:0000313" key="3">
    <source>
        <dbReference type="Proteomes" id="UP000002408"/>
    </source>
</evidence>
<evidence type="ECO:0000313" key="2">
    <source>
        <dbReference type="EMBL" id="ABS55841.1"/>
    </source>
</evidence>
<evidence type="ECO:0000256" key="1">
    <source>
        <dbReference type="SAM" id="MobiDB-lite"/>
    </source>
</evidence>
<dbReference type="AlphaFoldDB" id="A7I7Y0"/>
<dbReference type="KEGG" id="mbn:Mboo_1323"/>
<protein>
    <submittedName>
        <fullName evidence="2">Uncharacterized protein</fullName>
    </submittedName>
</protein>
<name>A7I7Y0_METB6</name>
<feature type="compositionally biased region" description="Low complexity" evidence="1">
    <location>
        <begin position="27"/>
        <end position="53"/>
    </location>
</feature>
<proteinExistence type="predicted"/>
<feature type="region of interest" description="Disordered" evidence="1">
    <location>
        <begin position="27"/>
        <end position="59"/>
    </location>
</feature>
<organism evidence="2 3">
    <name type="scientific">Methanoregula boonei (strain DSM 21154 / JCM 14090 / 6A8)</name>
    <dbReference type="NCBI Taxonomy" id="456442"/>
    <lineage>
        <taxon>Archaea</taxon>
        <taxon>Methanobacteriati</taxon>
        <taxon>Methanobacteriota</taxon>
        <taxon>Stenosarchaea group</taxon>
        <taxon>Methanomicrobia</taxon>
        <taxon>Methanomicrobiales</taxon>
        <taxon>Methanoregulaceae</taxon>
        <taxon>Methanoregula</taxon>
    </lineage>
</organism>
<dbReference type="HOGENOM" id="CLU_1631634_0_0_2"/>
<dbReference type="OrthoDB" id="117298at2157"/>
<dbReference type="RefSeq" id="WP_012106874.1">
    <property type="nucleotide sequence ID" value="NC_009712.1"/>
</dbReference>
<dbReference type="eggNOG" id="arCOG07676">
    <property type="taxonomic scope" value="Archaea"/>
</dbReference>
<dbReference type="Proteomes" id="UP000002408">
    <property type="component" value="Chromosome"/>
</dbReference>
<gene>
    <name evidence="2" type="ordered locus">Mboo_1323</name>
</gene>
<reference evidence="3" key="1">
    <citation type="journal article" date="2015" name="Microbiology">
        <title>Genome of Methanoregula boonei 6A8 reveals adaptations to oligotrophic peatland environments.</title>
        <authorList>
            <person name="Braeuer S."/>
            <person name="Cadillo-Quiroz H."/>
            <person name="Kyrpides N."/>
            <person name="Woyke T."/>
            <person name="Goodwin L."/>
            <person name="Detter C."/>
            <person name="Podell S."/>
            <person name="Yavitt J.B."/>
            <person name="Zinder S.H."/>
        </authorList>
    </citation>
    <scope>NUCLEOTIDE SEQUENCE [LARGE SCALE GENOMIC DNA]</scope>
    <source>
        <strain evidence="3">DSM 21154 / JCM 14090 / 6A8</strain>
    </source>
</reference>
<keyword evidence="3" id="KW-1185">Reference proteome</keyword>
<sequence precursor="true">MKASTVVVLIILVSLAAILAGCTSSQNAASSPSSGSSAAGTSSAVSSLTTSPTDAMPQNMGVTVTVGEKDYLGNIPVTFNGGAGQINVNSIQVVLTKADGTTQTATLGSDAGDTVNLAGTRGTGSLAGEFDRVQVYVTMNNGQTYKVADVLRQYRSRSGSGE</sequence>
<dbReference type="PROSITE" id="PS51257">
    <property type="entry name" value="PROKAR_LIPOPROTEIN"/>
    <property type="match status" value="1"/>
</dbReference>
<dbReference type="STRING" id="456442.Mboo_1323"/>